<sequence length="154" mass="15892">MKKILAGLALATIAITGVASAQDSPFALQIGARKGVMDYRQLQLITLGQMAKGEVEYNAEAAQKAADNVVASAMLDQSMLWPQGSDSDSNIESRAMASIWAEGSDIGAKGKAFAEAAMAMQAAAGVDLASLQAAMGPLGETCVACHKDYRAPAN</sequence>
<dbReference type="InterPro" id="IPR012127">
    <property type="entry name" value="Cyt_c_prime"/>
</dbReference>
<gene>
    <name evidence="7" type="ORF">OEZ71_11370</name>
</gene>
<keyword evidence="2" id="KW-0349">Heme</keyword>
<organism evidence="7 8">
    <name type="scientific">Albidovulum litorale</name>
    <dbReference type="NCBI Taxonomy" id="2984134"/>
    <lineage>
        <taxon>Bacteria</taxon>
        <taxon>Pseudomonadati</taxon>
        <taxon>Pseudomonadota</taxon>
        <taxon>Alphaproteobacteria</taxon>
        <taxon>Rhodobacterales</taxon>
        <taxon>Paracoccaceae</taxon>
        <taxon>Albidovulum</taxon>
    </lineage>
</organism>
<keyword evidence="1" id="KW-0813">Transport</keyword>
<evidence type="ECO:0000256" key="6">
    <source>
        <dbReference type="SAM" id="SignalP"/>
    </source>
</evidence>
<keyword evidence="3" id="KW-0479">Metal-binding</keyword>
<feature type="signal peptide" evidence="6">
    <location>
        <begin position="1"/>
        <end position="21"/>
    </location>
</feature>
<dbReference type="InterPro" id="IPR015984">
    <property type="entry name" value="Cyt_c_prime_subgr"/>
</dbReference>
<protein>
    <submittedName>
        <fullName evidence="7">Cytochrome c</fullName>
    </submittedName>
</protein>
<dbReference type="PROSITE" id="PS51009">
    <property type="entry name" value="CYTCII"/>
    <property type="match status" value="1"/>
</dbReference>
<keyword evidence="6" id="KW-0732">Signal</keyword>
<evidence type="ECO:0000256" key="5">
    <source>
        <dbReference type="ARBA" id="ARBA00023004"/>
    </source>
</evidence>
<dbReference type="SUPFAM" id="SSF47175">
    <property type="entry name" value="Cytochromes"/>
    <property type="match status" value="1"/>
</dbReference>
<dbReference type="InterPro" id="IPR002321">
    <property type="entry name" value="Cyt_c_II"/>
</dbReference>
<keyword evidence="8" id="KW-1185">Reference proteome</keyword>
<dbReference type="Gene3D" id="1.20.120.10">
    <property type="entry name" value="Cytochrome c/b562"/>
    <property type="match status" value="1"/>
</dbReference>
<keyword evidence="4" id="KW-0249">Electron transport</keyword>
<evidence type="ECO:0000256" key="2">
    <source>
        <dbReference type="ARBA" id="ARBA00022617"/>
    </source>
</evidence>
<keyword evidence="5" id="KW-0408">Iron</keyword>
<dbReference type="RefSeq" id="WP_263740116.1">
    <property type="nucleotide sequence ID" value="NZ_JAOWKZ010000003.1"/>
</dbReference>
<dbReference type="InterPro" id="IPR010980">
    <property type="entry name" value="Cyt_c/b562"/>
</dbReference>
<evidence type="ECO:0000256" key="4">
    <source>
        <dbReference type="ARBA" id="ARBA00022982"/>
    </source>
</evidence>
<dbReference type="Pfam" id="PF01322">
    <property type="entry name" value="Cytochrom_C_2"/>
    <property type="match status" value="1"/>
</dbReference>
<feature type="chain" id="PRO_5045878602" evidence="6">
    <location>
        <begin position="22"/>
        <end position="154"/>
    </location>
</feature>
<evidence type="ECO:0000256" key="1">
    <source>
        <dbReference type="ARBA" id="ARBA00022448"/>
    </source>
</evidence>
<dbReference type="PIRSF" id="PIRSF000027">
    <property type="entry name" value="Cytc_c_prime"/>
    <property type="match status" value="1"/>
</dbReference>
<evidence type="ECO:0000313" key="7">
    <source>
        <dbReference type="EMBL" id="MCV2872893.1"/>
    </source>
</evidence>
<evidence type="ECO:0000313" key="8">
    <source>
        <dbReference type="Proteomes" id="UP001652564"/>
    </source>
</evidence>
<name>A0ABT2ZP28_9RHOB</name>
<dbReference type="Proteomes" id="UP001652564">
    <property type="component" value="Unassembled WGS sequence"/>
</dbReference>
<reference evidence="7 8" key="1">
    <citation type="submission" date="2022-10" db="EMBL/GenBank/DDBJ databases">
        <title>Defluviimonas sp. nov., isolated from ocean surface sediments.</title>
        <authorList>
            <person name="He W."/>
            <person name="Wang L."/>
            <person name="Zhang D.-F."/>
        </authorList>
    </citation>
    <scope>NUCLEOTIDE SEQUENCE [LARGE SCALE GENOMIC DNA]</scope>
    <source>
        <strain evidence="7 8">WL0050</strain>
    </source>
</reference>
<evidence type="ECO:0000256" key="3">
    <source>
        <dbReference type="ARBA" id="ARBA00022723"/>
    </source>
</evidence>
<dbReference type="PRINTS" id="PR00608">
    <property type="entry name" value="CYTCHROMECII"/>
</dbReference>
<proteinExistence type="predicted"/>
<dbReference type="EMBL" id="JAOWKZ010000003">
    <property type="protein sequence ID" value="MCV2872893.1"/>
    <property type="molecule type" value="Genomic_DNA"/>
</dbReference>
<accession>A0ABT2ZP28</accession>
<comment type="caution">
    <text evidence="7">The sequence shown here is derived from an EMBL/GenBank/DDBJ whole genome shotgun (WGS) entry which is preliminary data.</text>
</comment>